<evidence type="ECO:0000256" key="5">
    <source>
        <dbReference type="ARBA" id="ARBA00022857"/>
    </source>
</evidence>
<dbReference type="GeneID" id="26248827"/>
<dbReference type="Proteomes" id="UP000054337">
    <property type="component" value="Unassembled WGS sequence"/>
</dbReference>
<evidence type="ECO:0000256" key="2">
    <source>
        <dbReference type="ARBA" id="ARBA00010139"/>
    </source>
</evidence>
<dbReference type="PANTHER" id="PTHR43098">
    <property type="entry name" value="L-ORNITHINE N(5)-MONOOXYGENASE-RELATED"/>
    <property type="match status" value="1"/>
</dbReference>
<keyword evidence="6" id="KW-0560">Oxidoreductase</keyword>
<dbReference type="Pfam" id="PF13450">
    <property type="entry name" value="NAD_binding_8"/>
    <property type="match status" value="1"/>
</dbReference>
<evidence type="ECO:0000313" key="8">
    <source>
        <dbReference type="Proteomes" id="UP000054337"/>
    </source>
</evidence>
<protein>
    <submittedName>
        <fullName evidence="7">Uncharacterized protein</fullName>
    </submittedName>
</protein>
<keyword evidence="4" id="KW-0274">FAD</keyword>
<keyword evidence="8" id="KW-1185">Reference proteome</keyword>
<dbReference type="SUPFAM" id="SSF51905">
    <property type="entry name" value="FAD/NAD(P)-binding domain"/>
    <property type="match status" value="1"/>
</dbReference>
<dbReference type="InterPro" id="IPR036188">
    <property type="entry name" value="FAD/NAD-bd_sf"/>
</dbReference>
<keyword evidence="5" id="KW-0521">NADP</keyword>
<comment type="similarity">
    <text evidence="2">Belongs to the FAD-binding monooxygenase family.</text>
</comment>
<sequence length="622" mass="69725">MSSFLQDQYRGERDKRLNRNEGGFEQFVSFDKVPELDTDPWFDHETAAANQPLHEGSEVKLLIAGGGGHSGLLTAVRVIEAGFDSKDVVIVDKAGGFGGTWYWNRYPGVGCDVESHCFMPLLEETGYVPKHRYAYGTEIREHAERIAKKWNIQAQFGHKITGMRWDEPTRRWEVSMLQNHKKGRTTEIRVKAQFVMPSFGIFPIPQIPKLAGFNEMRRNVKILHSTRWDYELTGGTQAQPDMSKLKDKVVGIVGTGATAVQIVPQLAKSAKHLYVFQRTPSFVGYREQSEITEEDWKKIAYKKGWQAERMINFDAVLCGEGTEIDLVNDGWTRSTSFFALQGSASEIVTHENLEYRQEMVKLDLEIGEKSRAYIASQVHDPITASKLQPWYYGWCKRPTFHDEYLSTFNRDNVTLVDLDGKGLEKCTPFGPVVNGTPYDLDVLVFATGFFTGLSSAPGAYWPFPIIGRDGKSLETKFRTKEFATLHGIMTSEFPNLFVISPRGGAVSTNFTSVFDIAAKHIAYILRTAFDKIDDPNKIVVEPTKEAEEGWGDEVAKRAGRFSLAGLCTPGYMTGYEDVTKTTPDEARVKARGAPFGGGFNGYRRVLEEYQQSGGLPGIVVSS</sequence>
<dbReference type="AlphaFoldDB" id="W7EKK1"/>
<dbReference type="PANTHER" id="PTHR43098:SF2">
    <property type="entry name" value="FAD-BINDING MONOOXYGENASE AUSB-RELATED"/>
    <property type="match status" value="1"/>
</dbReference>
<proteinExistence type="inferred from homology"/>
<accession>W7EKK1</accession>
<evidence type="ECO:0000256" key="6">
    <source>
        <dbReference type="ARBA" id="ARBA00023002"/>
    </source>
</evidence>
<evidence type="ECO:0000256" key="1">
    <source>
        <dbReference type="ARBA" id="ARBA00001974"/>
    </source>
</evidence>
<reference evidence="7 8" key="1">
    <citation type="journal article" date="2013" name="PLoS Genet.">
        <title>Comparative genome structure, secondary metabolite, and effector coding capacity across Cochliobolus pathogens.</title>
        <authorList>
            <person name="Condon B.J."/>
            <person name="Leng Y."/>
            <person name="Wu D."/>
            <person name="Bushley K.E."/>
            <person name="Ohm R.A."/>
            <person name="Otillar R."/>
            <person name="Martin J."/>
            <person name="Schackwitz W."/>
            <person name="Grimwood J."/>
            <person name="MohdZainudin N."/>
            <person name="Xue C."/>
            <person name="Wang R."/>
            <person name="Manning V.A."/>
            <person name="Dhillon B."/>
            <person name="Tu Z.J."/>
            <person name="Steffenson B.J."/>
            <person name="Salamov A."/>
            <person name="Sun H."/>
            <person name="Lowry S."/>
            <person name="LaButti K."/>
            <person name="Han J."/>
            <person name="Copeland A."/>
            <person name="Lindquist E."/>
            <person name="Barry K."/>
            <person name="Schmutz J."/>
            <person name="Baker S.E."/>
            <person name="Ciuffetti L.M."/>
            <person name="Grigoriev I.V."/>
            <person name="Zhong S."/>
            <person name="Turgeon B.G."/>
        </authorList>
    </citation>
    <scope>NUCLEOTIDE SEQUENCE [LARGE SCALE GENOMIC DNA]</scope>
    <source>
        <strain evidence="7 8">FI3</strain>
    </source>
</reference>
<dbReference type="InterPro" id="IPR050775">
    <property type="entry name" value="FAD-binding_Monooxygenases"/>
</dbReference>
<dbReference type="Gene3D" id="3.50.50.60">
    <property type="entry name" value="FAD/NAD(P)-binding domain"/>
    <property type="match status" value="3"/>
</dbReference>
<organism evidence="7 8">
    <name type="scientific">Bipolaris victoriae (strain FI3)</name>
    <name type="common">Victoria blight of oats agent</name>
    <name type="synonym">Cochliobolus victoriae</name>
    <dbReference type="NCBI Taxonomy" id="930091"/>
    <lineage>
        <taxon>Eukaryota</taxon>
        <taxon>Fungi</taxon>
        <taxon>Dikarya</taxon>
        <taxon>Ascomycota</taxon>
        <taxon>Pezizomycotina</taxon>
        <taxon>Dothideomycetes</taxon>
        <taxon>Pleosporomycetidae</taxon>
        <taxon>Pleosporales</taxon>
        <taxon>Pleosporineae</taxon>
        <taxon>Pleosporaceae</taxon>
        <taxon>Bipolaris</taxon>
    </lineage>
</organism>
<evidence type="ECO:0000313" key="7">
    <source>
        <dbReference type="EMBL" id="EUN24847.1"/>
    </source>
</evidence>
<dbReference type="RefSeq" id="XP_014554421.1">
    <property type="nucleotide sequence ID" value="XM_014698935.1"/>
</dbReference>
<comment type="cofactor">
    <cofactor evidence="1">
        <name>FAD</name>
        <dbReference type="ChEBI" id="CHEBI:57692"/>
    </cofactor>
</comment>
<evidence type="ECO:0000256" key="3">
    <source>
        <dbReference type="ARBA" id="ARBA00022630"/>
    </source>
</evidence>
<dbReference type="GO" id="GO:0016491">
    <property type="term" value="F:oxidoreductase activity"/>
    <property type="evidence" value="ECO:0007669"/>
    <property type="project" value="UniProtKB-KW"/>
</dbReference>
<keyword evidence="3" id="KW-0285">Flavoprotein</keyword>
<dbReference type="EMBL" id="KI968761">
    <property type="protein sequence ID" value="EUN24847.1"/>
    <property type="molecule type" value="Genomic_DNA"/>
</dbReference>
<evidence type="ECO:0000256" key="4">
    <source>
        <dbReference type="ARBA" id="ARBA00022827"/>
    </source>
</evidence>
<name>W7EKK1_BIPV3</name>
<dbReference type="HOGENOM" id="CLU_006937_8_2_1"/>
<gene>
    <name evidence="7" type="ORF">COCVIDRAFT_105144</name>
</gene>